<evidence type="ECO:0000256" key="6">
    <source>
        <dbReference type="ARBA" id="ARBA00022660"/>
    </source>
</evidence>
<keyword evidence="7 16" id="KW-0812">Transmembrane</keyword>
<evidence type="ECO:0000256" key="12">
    <source>
        <dbReference type="ARBA" id="ARBA00023075"/>
    </source>
</evidence>
<comment type="similarity">
    <text evidence="2 16">Belongs to the complex I subunit 4 family.</text>
</comment>
<gene>
    <name evidence="19" type="primary">ND4</name>
</gene>
<name>A0A1C9UZA4_9ANNE</name>
<evidence type="ECO:0000256" key="4">
    <source>
        <dbReference type="ARBA" id="ARBA00021006"/>
    </source>
</evidence>
<sequence length="438" mass="50754">MFTIFLIPGFLLTLVNPLNFSLNYVFSKYVVVDFVNSTLFFLSIWTSLLMIMASFKYYYHFKLGKTFILIIQALLFFLISTFSMNSTFFFYILFECTLIPTLLLIIIWGYQPERLQAGMYFMLYTITASLPLLMSLFSLSGKTDFFFFFGNFCEFFNINLFFETSWLMWLVLTIAFLTKVPIFTLHLWLPKAHVEAPVSGSMILAAVLLKLGGYGLLRVSQVIIYFMMNFMFFFMSLALIGGLIAGLICSRQQDLKSLIAYSSVSHMSFVIVSIFSMSMWGWVASIIMMIAHGLCSSCLFMLSNFNYDFSKTRSINLMKSIMNIFPMLSFWWVFSSLFNMAAPPSINLMSEIIMFWSIINQNFFFMFIMMSISFISCMYSLSMFSLTHHGQQLKIQNVLITPDFRMSVSSFFHMFPILGLILLFYKVLISSYSLNMSI</sequence>
<keyword evidence="10 16" id="KW-1133">Transmembrane helix</keyword>
<dbReference type="GO" id="GO:0003954">
    <property type="term" value="F:NADH dehydrogenase activity"/>
    <property type="evidence" value="ECO:0007669"/>
    <property type="project" value="TreeGrafter"/>
</dbReference>
<feature type="transmembrane region" description="Helical" evidence="16">
    <location>
        <begin position="66"/>
        <end position="82"/>
    </location>
</feature>
<comment type="function">
    <text evidence="16">Core subunit of the mitochondrial membrane respiratory chain NADH dehydrogenase (Complex I) which catalyzes electron transfer from NADH through the respiratory chain, using ubiquinone as an electron acceptor. Essential for the catalytic activity and assembly of complex I.</text>
</comment>
<keyword evidence="14 16" id="KW-0472">Membrane</keyword>
<feature type="transmembrane region" description="Helical" evidence="16">
    <location>
        <begin position="282"/>
        <end position="303"/>
    </location>
</feature>
<dbReference type="Pfam" id="PF01059">
    <property type="entry name" value="Oxidored_q5_N"/>
    <property type="match status" value="1"/>
</dbReference>
<feature type="transmembrane region" description="Helical" evidence="16">
    <location>
        <begin position="88"/>
        <end position="108"/>
    </location>
</feature>
<evidence type="ECO:0000256" key="8">
    <source>
        <dbReference type="ARBA" id="ARBA00022967"/>
    </source>
</evidence>
<dbReference type="InterPro" id="IPR000260">
    <property type="entry name" value="NADH4_N"/>
</dbReference>
<feature type="transmembrane region" description="Helical" evidence="16">
    <location>
        <begin position="166"/>
        <end position="189"/>
    </location>
</feature>
<evidence type="ECO:0000256" key="1">
    <source>
        <dbReference type="ARBA" id="ARBA00004225"/>
    </source>
</evidence>
<keyword evidence="6 16" id="KW-0679">Respiratory chain</keyword>
<geneLocation type="mitochondrion" evidence="19"/>
<feature type="domain" description="NADH:ubiquinone oxidoreductase chain 4 N-terminal" evidence="18">
    <location>
        <begin position="5"/>
        <end position="81"/>
    </location>
</feature>
<dbReference type="InterPro" id="IPR003918">
    <property type="entry name" value="NADH_UbQ_OxRdtase"/>
</dbReference>
<evidence type="ECO:0000256" key="7">
    <source>
        <dbReference type="ARBA" id="ARBA00022692"/>
    </source>
</evidence>
<dbReference type="InterPro" id="IPR001750">
    <property type="entry name" value="ND/Mrp_TM"/>
</dbReference>
<accession>A0A1C9UZA4</accession>
<dbReference type="GO" id="GO:0042773">
    <property type="term" value="P:ATP synthesis coupled electron transport"/>
    <property type="evidence" value="ECO:0007669"/>
    <property type="project" value="InterPro"/>
</dbReference>
<evidence type="ECO:0000256" key="15">
    <source>
        <dbReference type="ARBA" id="ARBA00049551"/>
    </source>
</evidence>
<dbReference type="PANTHER" id="PTHR43507:SF20">
    <property type="entry name" value="NADH-UBIQUINONE OXIDOREDUCTASE CHAIN 4"/>
    <property type="match status" value="1"/>
</dbReference>
<feature type="transmembrane region" description="Helical" evidence="16">
    <location>
        <begin position="223"/>
        <end position="246"/>
    </location>
</feature>
<proteinExistence type="inferred from homology"/>
<keyword evidence="9 16" id="KW-0249">Electron transport</keyword>
<feature type="transmembrane region" description="Helical" evidence="16">
    <location>
        <begin position="196"/>
        <end position="217"/>
    </location>
</feature>
<feature type="transmembrane region" description="Helical" evidence="16">
    <location>
        <begin position="324"/>
        <end position="343"/>
    </location>
</feature>
<evidence type="ECO:0000256" key="2">
    <source>
        <dbReference type="ARBA" id="ARBA00009025"/>
    </source>
</evidence>
<evidence type="ECO:0000256" key="5">
    <source>
        <dbReference type="ARBA" id="ARBA00022448"/>
    </source>
</evidence>
<dbReference type="Pfam" id="PF00361">
    <property type="entry name" value="Proton_antipo_M"/>
    <property type="match status" value="1"/>
</dbReference>
<dbReference type="GO" id="GO:0015990">
    <property type="term" value="P:electron transport coupled proton transport"/>
    <property type="evidence" value="ECO:0007669"/>
    <property type="project" value="TreeGrafter"/>
</dbReference>
<feature type="transmembrane region" description="Helical" evidence="16">
    <location>
        <begin position="363"/>
        <end position="387"/>
    </location>
</feature>
<dbReference type="AlphaFoldDB" id="A0A1C9UZA4"/>
<dbReference type="GO" id="GO:0048039">
    <property type="term" value="F:ubiquinone binding"/>
    <property type="evidence" value="ECO:0007669"/>
    <property type="project" value="TreeGrafter"/>
</dbReference>
<evidence type="ECO:0000313" key="19">
    <source>
        <dbReference type="EMBL" id="AOR87104.1"/>
    </source>
</evidence>
<feature type="domain" description="NADH:quinone oxidoreductase/Mrp antiporter transmembrane" evidence="17">
    <location>
        <begin position="87"/>
        <end position="374"/>
    </location>
</feature>
<evidence type="ECO:0000259" key="17">
    <source>
        <dbReference type="Pfam" id="PF00361"/>
    </source>
</evidence>
<dbReference type="PANTHER" id="PTHR43507">
    <property type="entry name" value="NADH-UBIQUINONE OXIDOREDUCTASE CHAIN 4"/>
    <property type="match status" value="1"/>
</dbReference>
<keyword evidence="11 16" id="KW-0520">NAD</keyword>
<evidence type="ECO:0000256" key="16">
    <source>
        <dbReference type="RuleBase" id="RU003297"/>
    </source>
</evidence>
<keyword evidence="13 16" id="KW-0496">Mitochondrion</keyword>
<evidence type="ECO:0000256" key="3">
    <source>
        <dbReference type="ARBA" id="ARBA00012944"/>
    </source>
</evidence>
<feature type="transmembrane region" description="Helical" evidence="16">
    <location>
        <begin position="37"/>
        <end position="59"/>
    </location>
</feature>
<dbReference type="GO" id="GO:0031966">
    <property type="term" value="C:mitochondrial membrane"/>
    <property type="evidence" value="ECO:0007669"/>
    <property type="project" value="UniProtKB-SubCell"/>
</dbReference>
<evidence type="ECO:0000259" key="18">
    <source>
        <dbReference type="Pfam" id="PF01059"/>
    </source>
</evidence>
<evidence type="ECO:0000256" key="9">
    <source>
        <dbReference type="ARBA" id="ARBA00022982"/>
    </source>
</evidence>
<evidence type="ECO:0000256" key="11">
    <source>
        <dbReference type="ARBA" id="ARBA00023027"/>
    </source>
</evidence>
<protein>
    <recommendedName>
        <fullName evidence="4 16">NADH-ubiquinone oxidoreductase chain 4</fullName>
        <ecNumber evidence="3 16">7.1.1.2</ecNumber>
    </recommendedName>
</protein>
<keyword evidence="5 16" id="KW-0813">Transport</keyword>
<reference evidence="19" key="1">
    <citation type="journal article" date="2016" name="Gene">
        <title>Syllidae mitochondrial gene order is unusually variable for Annelida.</title>
        <authorList>
            <person name="Aguado M.T."/>
            <person name="Richter S."/>
            <person name="Sontowski R."/>
            <person name="Golombek A."/>
            <person name="Struck T.H."/>
            <person name="Bleidorn C."/>
        </authorList>
    </citation>
    <scope>NUCLEOTIDE SEQUENCE</scope>
</reference>
<evidence type="ECO:0000256" key="10">
    <source>
        <dbReference type="ARBA" id="ARBA00022989"/>
    </source>
</evidence>
<feature type="transmembrane region" description="Helical" evidence="16">
    <location>
        <begin position="258"/>
        <end position="276"/>
    </location>
</feature>
<comment type="catalytic activity">
    <reaction evidence="15 16">
        <text>a ubiquinone + NADH + 5 H(+)(in) = a ubiquinol + NAD(+) + 4 H(+)(out)</text>
        <dbReference type="Rhea" id="RHEA:29091"/>
        <dbReference type="Rhea" id="RHEA-COMP:9565"/>
        <dbReference type="Rhea" id="RHEA-COMP:9566"/>
        <dbReference type="ChEBI" id="CHEBI:15378"/>
        <dbReference type="ChEBI" id="CHEBI:16389"/>
        <dbReference type="ChEBI" id="CHEBI:17976"/>
        <dbReference type="ChEBI" id="CHEBI:57540"/>
        <dbReference type="ChEBI" id="CHEBI:57945"/>
        <dbReference type="EC" id="7.1.1.2"/>
    </reaction>
</comment>
<evidence type="ECO:0000256" key="13">
    <source>
        <dbReference type="ARBA" id="ARBA00023128"/>
    </source>
</evidence>
<dbReference type="PRINTS" id="PR01437">
    <property type="entry name" value="NUOXDRDTASE4"/>
</dbReference>
<dbReference type="EMBL" id="KX752422">
    <property type="protein sequence ID" value="AOR87104.1"/>
    <property type="molecule type" value="Genomic_DNA"/>
</dbReference>
<organism evidence="19">
    <name type="scientific">Streptosyllis sp. THS1</name>
    <dbReference type="NCBI Taxonomy" id="1898410"/>
    <lineage>
        <taxon>Eukaryota</taxon>
        <taxon>Metazoa</taxon>
        <taxon>Spiralia</taxon>
        <taxon>Lophotrochozoa</taxon>
        <taxon>Annelida</taxon>
        <taxon>Polychaeta</taxon>
        <taxon>Errantia</taxon>
        <taxon>Phyllodocida</taxon>
        <taxon>Syllidae</taxon>
        <taxon>Streptosyllis</taxon>
    </lineage>
</organism>
<feature type="transmembrane region" description="Helical" evidence="16">
    <location>
        <begin position="408"/>
        <end position="428"/>
    </location>
</feature>
<dbReference type="EC" id="7.1.1.2" evidence="3 16"/>
<keyword evidence="12 16" id="KW-0830">Ubiquinone</keyword>
<comment type="subcellular location">
    <subcellularLocation>
        <location evidence="1 16">Mitochondrion membrane</location>
        <topology evidence="1 16">Multi-pass membrane protein</topology>
    </subcellularLocation>
</comment>
<feature type="transmembrane region" description="Helical" evidence="16">
    <location>
        <begin position="120"/>
        <end position="139"/>
    </location>
</feature>
<evidence type="ECO:0000256" key="14">
    <source>
        <dbReference type="ARBA" id="ARBA00023136"/>
    </source>
</evidence>
<keyword evidence="8" id="KW-1278">Translocase</keyword>
<dbReference type="GO" id="GO:0008137">
    <property type="term" value="F:NADH dehydrogenase (ubiquinone) activity"/>
    <property type="evidence" value="ECO:0007669"/>
    <property type="project" value="UniProtKB-UniRule"/>
</dbReference>